<keyword evidence="5" id="KW-0808">Transferase</keyword>
<proteinExistence type="inferred from homology"/>
<dbReference type="InterPro" id="IPR040442">
    <property type="entry name" value="Pyrv_kinase-like_dom_sf"/>
</dbReference>
<evidence type="ECO:0000256" key="9">
    <source>
        <dbReference type="ARBA" id="ARBA00022946"/>
    </source>
</evidence>
<evidence type="ECO:0000313" key="28">
    <source>
        <dbReference type="Proteomes" id="UP000267096"/>
    </source>
</evidence>
<evidence type="ECO:0000256" key="15">
    <source>
        <dbReference type="ARBA" id="ARBA00051672"/>
    </source>
</evidence>
<dbReference type="SUPFAM" id="SSF51621">
    <property type="entry name" value="Phosphoenolpyruvate/pyruvate domain"/>
    <property type="match status" value="1"/>
</dbReference>
<keyword evidence="9" id="KW-0809">Transit peptide</keyword>
<dbReference type="GO" id="GO:0046872">
    <property type="term" value="F:metal ion binding"/>
    <property type="evidence" value="ECO:0007669"/>
    <property type="project" value="UniProtKB-KW"/>
</dbReference>
<evidence type="ECO:0000256" key="16">
    <source>
        <dbReference type="ARBA" id="ARBA00055540"/>
    </source>
</evidence>
<dbReference type="PANTHER" id="PTHR11105:SF0">
    <property type="entry name" value="CITRAMALYL-COA LYASE, MITOCHONDRIAL"/>
    <property type="match status" value="1"/>
</dbReference>
<comment type="similarity">
    <text evidence="17">Belongs to the HpcH/HpaI aldolase family. Citrate lyase beta subunit-like subfamily.</text>
</comment>
<protein>
    <recommendedName>
        <fullName evidence="20">Citramalyl-CoA lyase, mitochondrial</fullName>
        <ecNumber evidence="4">2.3.3.9</ecNumber>
        <ecNumber evidence="18">3.1.2.30</ecNumber>
        <ecNumber evidence="19">4.1.3.25</ecNumber>
    </recommendedName>
    <alternativeName>
        <fullName evidence="22">(3S)-malyl-CoA thioesterase</fullName>
    </alternativeName>
    <alternativeName>
        <fullName evidence="23">Beta-methylmalate synthase</fullName>
    </alternativeName>
    <alternativeName>
        <fullName evidence="21">Malate synthase</fullName>
    </alternativeName>
</protein>
<evidence type="ECO:0000256" key="2">
    <source>
        <dbReference type="ARBA" id="ARBA00004173"/>
    </source>
</evidence>
<comment type="catalytic activity">
    <reaction evidence="15">
        <text>(3S)-citramalyl-CoA = pyruvate + acetyl-CoA</text>
        <dbReference type="Rhea" id="RHEA:22612"/>
        <dbReference type="ChEBI" id="CHEBI:15361"/>
        <dbReference type="ChEBI" id="CHEBI:57288"/>
        <dbReference type="ChEBI" id="CHEBI:58668"/>
        <dbReference type="EC" id="4.1.3.25"/>
    </reaction>
</comment>
<evidence type="ECO:0000256" key="6">
    <source>
        <dbReference type="ARBA" id="ARBA00022723"/>
    </source>
</evidence>
<dbReference type="EC" id="3.1.2.30" evidence="18"/>
<comment type="subcellular location">
    <subcellularLocation>
        <location evidence="2">Mitochondrion</location>
    </subcellularLocation>
</comment>
<dbReference type="GO" id="GO:0004474">
    <property type="term" value="F:malate synthase activity"/>
    <property type="evidence" value="ECO:0007669"/>
    <property type="project" value="UniProtKB-EC"/>
</dbReference>
<keyword evidence="28" id="KW-1185">Reference proteome</keyword>
<dbReference type="Gene3D" id="3.20.20.60">
    <property type="entry name" value="Phosphoenolpyruvate-binding domains"/>
    <property type="match status" value="1"/>
</dbReference>
<dbReference type="InterPro" id="IPR011206">
    <property type="entry name" value="Citrate_lyase_beta/mcl1/mcl2"/>
</dbReference>
<reference evidence="29" key="1">
    <citation type="submission" date="2017-02" db="UniProtKB">
        <authorList>
            <consortium name="WormBaseParasite"/>
        </authorList>
    </citation>
    <scope>IDENTIFICATION</scope>
</reference>
<name>A0A0M3JWP9_ANISI</name>
<dbReference type="EC" id="2.3.3.9" evidence="4"/>
<keyword evidence="11" id="KW-0496">Mitochondrion</keyword>
<reference evidence="27 28" key="2">
    <citation type="submission" date="2018-11" db="EMBL/GenBank/DDBJ databases">
        <authorList>
            <consortium name="Pathogen Informatics"/>
        </authorList>
    </citation>
    <scope>NUCLEOTIDE SEQUENCE [LARGE SCALE GENOMIC DNA]</scope>
</reference>
<evidence type="ECO:0000256" key="10">
    <source>
        <dbReference type="ARBA" id="ARBA00022990"/>
    </source>
</evidence>
<dbReference type="AlphaFoldDB" id="A0A0M3JWP9"/>
<comment type="catalytic activity">
    <reaction evidence="13">
        <text>glyoxylate + acetyl-CoA + H2O = (S)-malate + CoA + H(+)</text>
        <dbReference type="Rhea" id="RHEA:18181"/>
        <dbReference type="ChEBI" id="CHEBI:15377"/>
        <dbReference type="ChEBI" id="CHEBI:15378"/>
        <dbReference type="ChEBI" id="CHEBI:15589"/>
        <dbReference type="ChEBI" id="CHEBI:36655"/>
        <dbReference type="ChEBI" id="CHEBI:57287"/>
        <dbReference type="ChEBI" id="CHEBI:57288"/>
        <dbReference type="EC" id="2.3.3.9"/>
    </reaction>
</comment>
<evidence type="ECO:0000256" key="14">
    <source>
        <dbReference type="ARBA" id="ARBA00051623"/>
    </source>
</evidence>
<gene>
    <name evidence="27" type="ORF">ASIM_LOCUS12189</name>
</gene>
<evidence type="ECO:0000256" key="12">
    <source>
        <dbReference type="ARBA" id="ARBA00023239"/>
    </source>
</evidence>
<feature type="binding site" evidence="24">
    <location>
        <position position="177"/>
    </location>
    <ligand>
        <name>substrate</name>
    </ligand>
</feature>
<comment type="function">
    <text evidence="16">Mitochondrial citramalyl-CoA lyase indirectly involved in the vitamin B12 metabolism. Converts citramalyl-CoA into acetyl-CoA and pyruvate in the C5-dicarboxylate catabolism pathway. The C5-dicarboxylate catabolism pathway is required to detoxify itaconate, a vitamin B12-poisoning metabolite. Also acts as a malate synthase in vitro, converting glyoxylate and acetyl-CoA to malate. Also displays malyl-CoA thioesterase activity. Also acts as a beta-methylmalate synthase in vitro, by mediating conversion of glyoxylate and propionyl-CoA to beta-methylmalate. Also has very weak citramalate synthase activity in vitro.</text>
</comment>
<evidence type="ECO:0000256" key="3">
    <source>
        <dbReference type="ARBA" id="ARBA00011233"/>
    </source>
</evidence>
<dbReference type="GO" id="GO:0016787">
    <property type="term" value="F:hydrolase activity"/>
    <property type="evidence" value="ECO:0007669"/>
    <property type="project" value="UniProtKB-KW"/>
</dbReference>
<sequence length="350" mass="39223">MLRRGVSLLIGGQAKRSVGARCVGDEMAVRYESAAAKPQRSQYVPRRAVLYVPGSSEKMLKKVPQIEVDCLVLEMEDGVAMSAKEEARLNIRKYLDELPAKGTHKCLELGVRVNSVASQLIYEDVKEVAKSENMPEAFMIPKVDSIEDLAAVFEAFRSAYGEKRISESNTRLVIWIESARALLDMPRILNAAVNLNKSTGFFKVDGVVFGSDDFCADIGATRTKDGRENIYARQRFVTCCKAFGLQAIDSVYIDIKDQQGLKAQCEEGRLWGFDGKQVIHPSQIDVVQSAFLPSVERVEWARELMKEFVEHEKKGKGAFNFRGHMIDKPLLLQAMNVVKMLDRVNKGRQP</sequence>
<evidence type="ECO:0000256" key="8">
    <source>
        <dbReference type="ARBA" id="ARBA00022842"/>
    </source>
</evidence>
<evidence type="ECO:0000256" key="20">
    <source>
        <dbReference type="ARBA" id="ARBA00072098"/>
    </source>
</evidence>
<evidence type="ECO:0000256" key="7">
    <source>
        <dbReference type="ARBA" id="ARBA00022801"/>
    </source>
</evidence>
<keyword evidence="8 25" id="KW-0460">Magnesium</keyword>
<evidence type="ECO:0000256" key="24">
    <source>
        <dbReference type="PIRSR" id="PIRSR015582-1"/>
    </source>
</evidence>
<dbReference type="GO" id="GO:0005739">
    <property type="term" value="C:mitochondrion"/>
    <property type="evidence" value="ECO:0007669"/>
    <property type="project" value="UniProtKB-SubCell"/>
</dbReference>
<dbReference type="EC" id="4.1.3.25" evidence="19"/>
<comment type="catalytic activity">
    <reaction evidence="14">
        <text>propanoyl-CoA + glyoxylate + H2O = 3-methylmalate + CoA + H(+)</text>
        <dbReference type="Rhea" id="RHEA:47628"/>
        <dbReference type="ChEBI" id="CHEBI:15377"/>
        <dbReference type="ChEBI" id="CHEBI:15378"/>
        <dbReference type="ChEBI" id="CHEBI:36655"/>
        <dbReference type="ChEBI" id="CHEBI:57287"/>
        <dbReference type="ChEBI" id="CHEBI:57392"/>
        <dbReference type="ChEBI" id="CHEBI:87810"/>
    </reaction>
</comment>
<evidence type="ECO:0000256" key="17">
    <source>
        <dbReference type="ARBA" id="ARBA00061542"/>
    </source>
</evidence>
<evidence type="ECO:0000256" key="19">
    <source>
        <dbReference type="ARBA" id="ARBA00066840"/>
    </source>
</evidence>
<dbReference type="InterPro" id="IPR040186">
    <property type="entry name" value="Citramalyl-CoA_lyase"/>
</dbReference>
<dbReference type="GO" id="GO:0106064">
    <property type="term" value="P:regulation of cobalamin metabolic process"/>
    <property type="evidence" value="ECO:0007669"/>
    <property type="project" value="TreeGrafter"/>
</dbReference>
<feature type="domain" description="HpcH/HpaI aldolase/citrate lyase" evidence="26">
    <location>
        <begin position="47"/>
        <end position="281"/>
    </location>
</feature>
<keyword evidence="7" id="KW-0378">Hydrolase</keyword>
<comment type="cofactor">
    <cofactor evidence="1">
        <name>Mg(2+)</name>
        <dbReference type="ChEBI" id="CHEBI:18420"/>
    </cofactor>
</comment>
<keyword evidence="10" id="KW-0007">Acetylation</keyword>
<organism evidence="29">
    <name type="scientific">Anisakis simplex</name>
    <name type="common">Herring worm</name>
    <dbReference type="NCBI Taxonomy" id="6269"/>
    <lineage>
        <taxon>Eukaryota</taxon>
        <taxon>Metazoa</taxon>
        <taxon>Ecdysozoa</taxon>
        <taxon>Nematoda</taxon>
        <taxon>Chromadorea</taxon>
        <taxon>Rhabditida</taxon>
        <taxon>Spirurina</taxon>
        <taxon>Ascaridomorpha</taxon>
        <taxon>Ascaridoidea</taxon>
        <taxon>Anisakidae</taxon>
        <taxon>Anisakis</taxon>
        <taxon>Anisakis simplex complex</taxon>
    </lineage>
</organism>
<evidence type="ECO:0000313" key="29">
    <source>
        <dbReference type="WBParaSite" id="ASIM_0001272301-mRNA-1"/>
    </source>
</evidence>
<evidence type="ECO:0000256" key="21">
    <source>
        <dbReference type="ARBA" id="ARBA00076231"/>
    </source>
</evidence>
<accession>A0A0M3JWP9</accession>
<keyword evidence="12" id="KW-0456">Lyase</keyword>
<dbReference type="FunFam" id="3.20.20.60:FF:000014">
    <property type="entry name" value="Citrate lyase subunit beta-like protein"/>
    <property type="match status" value="1"/>
</dbReference>
<dbReference type="EMBL" id="UYRR01031149">
    <property type="protein sequence ID" value="VDK46779.1"/>
    <property type="molecule type" value="Genomic_DNA"/>
</dbReference>
<evidence type="ECO:0000256" key="4">
    <source>
        <dbReference type="ARBA" id="ARBA00012636"/>
    </source>
</evidence>
<evidence type="ECO:0000256" key="1">
    <source>
        <dbReference type="ARBA" id="ARBA00001946"/>
    </source>
</evidence>
<feature type="binding site" evidence="24">
    <location>
        <position position="112"/>
    </location>
    <ligand>
        <name>substrate</name>
    </ligand>
</feature>
<keyword evidence="6 25" id="KW-0479">Metal-binding</keyword>
<dbReference type="PIRSF" id="PIRSF015582">
    <property type="entry name" value="Cit_lyase_B"/>
    <property type="match status" value="1"/>
</dbReference>
<evidence type="ECO:0000256" key="22">
    <source>
        <dbReference type="ARBA" id="ARBA00076788"/>
    </source>
</evidence>
<feature type="binding site" evidence="25">
    <location>
        <position position="177"/>
    </location>
    <ligand>
        <name>Mg(2+)</name>
        <dbReference type="ChEBI" id="CHEBI:18420"/>
    </ligand>
</feature>
<dbReference type="Proteomes" id="UP000267096">
    <property type="component" value="Unassembled WGS sequence"/>
</dbReference>
<evidence type="ECO:0000313" key="27">
    <source>
        <dbReference type="EMBL" id="VDK46779.1"/>
    </source>
</evidence>
<dbReference type="PANTHER" id="PTHR11105">
    <property type="entry name" value="CITRATE LYASE SUBUNIT BETA-RELATED"/>
    <property type="match status" value="1"/>
</dbReference>
<evidence type="ECO:0000256" key="5">
    <source>
        <dbReference type="ARBA" id="ARBA00022679"/>
    </source>
</evidence>
<comment type="subunit">
    <text evidence="3">Homotrimer.</text>
</comment>
<dbReference type="OrthoDB" id="1773at2759"/>
<feature type="binding site" evidence="25">
    <location>
        <position position="213"/>
    </location>
    <ligand>
        <name>Mg(2+)</name>
        <dbReference type="ChEBI" id="CHEBI:18420"/>
    </ligand>
</feature>
<dbReference type="InterPro" id="IPR015813">
    <property type="entry name" value="Pyrv/PenolPyrv_kinase-like_dom"/>
</dbReference>
<evidence type="ECO:0000256" key="25">
    <source>
        <dbReference type="PIRSR" id="PIRSR015582-2"/>
    </source>
</evidence>
<dbReference type="Pfam" id="PF03328">
    <property type="entry name" value="HpcH_HpaI"/>
    <property type="match status" value="1"/>
</dbReference>
<evidence type="ECO:0000256" key="13">
    <source>
        <dbReference type="ARBA" id="ARBA00047918"/>
    </source>
</evidence>
<evidence type="ECO:0000259" key="26">
    <source>
        <dbReference type="Pfam" id="PF03328"/>
    </source>
</evidence>
<dbReference type="InterPro" id="IPR005000">
    <property type="entry name" value="Aldolase/citrate-lyase_domain"/>
</dbReference>
<evidence type="ECO:0000256" key="18">
    <source>
        <dbReference type="ARBA" id="ARBA00066460"/>
    </source>
</evidence>
<evidence type="ECO:0000256" key="23">
    <source>
        <dbReference type="ARBA" id="ARBA00083020"/>
    </source>
</evidence>
<evidence type="ECO:0000256" key="11">
    <source>
        <dbReference type="ARBA" id="ARBA00023128"/>
    </source>
</evidence>
<dbReference type="WBParaSite" id="ASIM_0001272301-mRNA-1">
    <property type="protein sequence ID" value="ASIM_0001272301-mRNA-1"/>
    <property type="gene ID" value="ASIM_0001272301"/>
</dbReference>
<dbReference type="GO" id="GO:0047777">
    <property type="term" value="F:(S)-citramalyl-CoA lyase activity"/>
    <property type="evidence" value="ECO:0007669"/>
    <property type="project" value="UniProtKB-EC"/>
</dbReference>